<sequence length="373" mass="40717">MKLRFIIPFLLLSLNSMAQSFHLFIGTYTGTGSKGVYVYRFHSGNGDVEAISSTDSLDNPSYLAIAPGGKYIYAVNEVDVRDTGFISAFAFDPVSGKLTFLNRQPTGGVHPCYVAIDQTGKWVLAGNYTGGSLSLLPVNNDGSLLPPGQTIQHTGSSVNKQRQEKAHVHSTVFSPDDKFVFTPDLGMDKVMIYRFDPKAKAMLKPAAQPFAASVAGSGPRHFTFHPNKKYAYLIEEMSGTVVAYGYKDGKLSFLQRIATHPADYKGAIGSADIHISPDGKFLYASNRGDENTITIFSVDGKTGKLQLKGYQSTLGKTPRNFMIDPTGHYLLVANQETNNIVIFKRDQQTGLLQPTGKQIEIPKPVCLKMSAIK</sequence>
<dbReference type="PANTHER" id="PTHR30344:SF1">
    <property type="entry name" value="6-PHOSPHOGLUCONOLACTONASE"/>
    <property type="match status" value="1"/>
</dbReference>
<dbReference type="GO" id="GO:0006006">
    <property type="term" value="P:glucose metabolic process"/>
    <property type="evidence" value="ECO:0007669"/>
    <property type="project" value="UniProtKB-KW"/>
</dbReference>
<comment type="caution">
    <text evidence="4">The sequence shown here is derived from an EMBL/GenBank/DDBJ whole genome shotgun (WGS) entry which is preliminary data.</text>
</comment>
<dbReference type="Pfam" id="PF10282">
    <property type="entry name" value="Lactonase"/>
    <property type="match status" value="1"/>
</dbReference>
<dbReference type="InterPro" id="IPR015943">
    <property type="entry name" value="WD40/YVTN_repeat-like_dom_sf"/>
</dbReference>
<dbReference type="Gene3D" id="2.130.10.10">
    <property type="entry name" value="YVTN repeat-like/Quinoprotein amine dehydrogenase"/>
    <property type="match status" value="1"/>
</dbReference>
<comment type="similarity">
    <text evidence="1">Belongs to the cycloisomerase 2 family.</text>
</comment>
<organism evidence="4 5">
    <name type="scientific">Paraflavisolibacter caeni</name>
    <dbReference type="NCBI Taxonomy" id="2982496"/>
    <lineage>
        <taxon>Bacteria</taxon>
        <taxon>Pseudomonadati</taxon>
        <taxon>Bacteroidota</taxon>
        <taxon>Chitinophagia</taxon>
        <taxon>Chitinophagales</taxon>
        <taxon>Chitinophagaceae</taxon>
        <taxon>Paraflavisolibacter</taxon>
    </lineage>
</organism>
<name>A0A9X3BJN6_9BACT</name>
<evidence type="ECO:0000256" key="2">
    <source>
        <dbReference type="ARBA" id="ARBA00022526"/>
    </source>
</evidence>
<dbReference type="GO" id="GO:0017057">
    <property type="term" value="F:6-phosphogluconolactonase activity"/>
    <property type="evidence" value="ECO:0007669"/>
    <property type="project" value="TreeGrafter"/>
</dbReference>
<proteinExistence type="inferred from homology"/>
<feature type="chain" id="PRO_5040929713" evidence="3">
    <location>
        <begin position="19"/>
        <end position="373"/>
    </location>
</feature>
<keyword evidence="3" id="KW-0732">Signal</keyword>
<protein>
    <submittedName>
        <fullName evidence="4">Lactonase family protein</fullName>
    </submittedName>
</protein>
<dbReference type="RefSeq" id="WP_279298893.1">
    <property type="nucleotide sequence ID" value="NZ_JAOTIF010000020.1"/>
</dbReference>
<dbReference type="InterPro" id="IPR011048">
    <property type="entry name" value="Haem_d1_sf"/>
</dbReference>
<evidence type="ECO:0000256" key="3">
    <source>
        <dbReference type="SAM" id="SignalP"/>
    </source>
</evidence>
<dbReference type="EMBL" id="JAOTIF010000020">
    <property type="protein sequence ID" value="MCU7551453.1"/>
    <property type="molecule type" value="Genomic_DNA"/>
</dbReference>
<dbReference type="FunFam" id="2.130.10.10:FF:000306">
    <property type="entry name" value="3-carboxymuconate cyclase"/>
    <property type="match status" value="1"/>
</dbReference>
<reference evidence="4" key="2">
    <citation type="submission" date="2023-04" db="EMBL/GenBank/DDBJ databases">
        <title>Paracnuella aquatica gen. nov., sp. nov., a member of the family Chitinophagaceae isolated from a hot spring.</title>
        <authorList>
            <person name="Wang C."/>
        </authorList>
    </citation>
    <scope>NUCLEOTIDE SEQUENCE</scope>
    <source>
        <strain evidence="4">LB-8</strain>
    </source>
</reference>
<reference evidence="4" key="1">
    <citation type="submission" date="2022-09" db="EMBL/GenBank/DDBJ databases">
        <authorList>
            <person name="Yuan C."/>
            <person name="Ke Z."/>
        </authorList>
    </citation>
    <scope>NUCLEOTIDE SEQUENCE</scope>
    <source>
        <strain evidence="4">LB-8</strain>
    </source>
</reference>
<dbReference type="AlphaFoldDB" id="A0A9X3BJN6"/>
<dbReference type="Proteomes" id="UP001155483">
    <property type="component" value="Unassembled WGS sequence"/>
</dbReference>
<keyword evidence="5" id="KW-1185">Reference proteome</keyword>
<dbReference type="PANTHER" id="PTHR30344">
    <property type="entry name" value="6-PHOSPHOGLUCONOLACTONASE-RELATED"/>
    <property type="match status" value="1"/>
</dbReference>
<evidence type="ECO:0000256" key="1">
    <source>
        <dbReference type="ARBA" id="ARBA00005564"/>
    </source>
</evidence>
<keyword evidence="2" id="KW-0119">Carbohydrate metabolism</keyword>
<dbReference type="SUPFAM" id="SSF51004">
    <property type="entry name" value="C-terminal (heme d1) domain of cytochrome cd1-nitrite reductase"/>
    <property type="match status" value="1"/>
</dbReference>
<dbReference type="InterPro" id="IPR050282">
    <property type="entry name" value="Cycloisomerase_2"/>
</dbReference>
<gene>
    <name evidence="4" type="ORF">OCK74_20195</name>
</gene>
<dbReference type="GO" id="GO:0005829">
    <property type="term" value="C:cytosol"/>
    <property type="evidence" value="ECO:0007669"/>
    <property type="project" value="TreeGrafter"/>
</dbReference>
<keyword evidence="2" id="KW-0313">Glucose metabolism</keyword>
<dbReference type="InterPro" id="IPR019405">
    <property type="entry name" value="Lactonase_7-beta_prop"/>
</dbReference>
<evidence type="ECO:0000313" key="5">
    <source>
        <dbReference type="Proteomes" id="UP001155483"/>
    </source>
</evidence>
<evidence type="ECO:0000313" key="4">
    <source>
        <dbReference type="EMBL" id="MCU7551453.1"/>
    </source>
</evidence>
<accession>A0A9X3BJN6</accession>
<feature type="signal peptide" evidence="3">
    <location>
        <begin position="1"/>
        <end position="18"/>
    </location>
</feature>